<feature type="compositionally biased region" description="Basic and acidic residues" evidence="1">
    <location>
        <begin position="63"/>
        <end position="76"/>
    </location>
</feature>
<protein>
    <submittedName>
        <fullName evidence="2">Uncharacterized protein</fullName>
    </submittedName>
</protein>
<comment type="caution">
    <text evidence="2">The sequence shown here is derived from an EMBL/GenBank/DDBJ whole genome shotgun (WGS) entry which is preliminary data.</text>
</comment>
<accession>A0ABN3DHW4</accession>
<evidence type="ECO:0000256" key="1">
    <source>
        <dbReference type="SAM" id="MobiDB-lite"/>
    </source>
</evidence>
<name>A0ABN3DHW4_9ACTN</name>
<feature type="region of interest" description="Disordered" evidence="1">
    <location>
        <begin position="26"/>
        <end position="83"/>
    </location>
</feature>
<keyword evidence="3" id="KW-1185">Reference proteome</keyword>
<reference evidence="2 3" key="1">
    <citation type="journal article" date="2019" name="Int. J. Syst. Evol. Microbiol.">
        <title>The Global Catalogue of Microorganisms (GCM) 10K type strain sequencing project: providing services to taxonomists for standard genome sequencing and annotation.</title>
        <authorList>
            <consortium name="The Broad Institute Genomics Platform"/>
            <consortium name="The Broad Institute Genome Sequencing Center for Infectious Disease"/>
            <person name="Wu L."/>
            <person name="Ma J."/>
        </authorList>
    </citation>
    <scope>NUCLEOTIDE SEQUENCE [LARGE SCALE GENOMIC DNA]</scope>
    <source>
        <strain evidence="2 3">JCM 3053</strain>
    </source>
</reference>
<dbReference type="Proteomes" id="UP001501474">
    <property type="component" value="Unassembled WGS sequence"/>
</dbReference>
<evidence type="ECO:0000313" key="3">
    <source>
        <dbReference type="Proteomes" id="UP001501474"/>
    </source>
</evidence>
<evidence type="ECO:0000313" key="2">
    <source>
        <dbReference type="EMBL" id="GAA2231684.1"/>
    </source>
</evidence>
<gene>
    <name evidence="2" type="ORF">GCM10010104_27080</name>
</gene>
<organism evidence="2 3">
    <name type="scientific">Streptomyces indiaensis</name>
    <dbReference type="NCBI Taxonomy" id="284033"/>
    <lineage>
        <taxon>Bacteria</taxon>
        <taxon>Bacillati</taxon>
        <taxon>Actinomycetota</taxon>
        <taxon>Actinomycetes</taxon>
        <taxon>Kitasatosporales</taxon>
        <taxon>Streptomycetaceae</taxon>
        <taxon>Streptomyces</taxon>
    </lineage>
</organism>
<dbReference type="EMBL" id="BAAART010000055">
    <property type="protein sequence ID" value="GAA2231684.1"/>
    <property type="molecule type" value="Genomic_DNA"/>
</dbReference>
<proteinExistence type="predicted"/>
<sequence length="83" mass="8641">MTLTYEVMRLARTGGQRMVVYQAASCNPGRGGHAPTGVPGEPPAAGGTADRRSGPVGNGRGDGAQREDDMFRDSRTPNHCSAP</sequence>